<proteinExistence type="predicted"/>
<evidence type="ECO:0000259" key="1">
    <source>
        <dbReference type="Pfam" id="PF11827"/>
    </source>
</evidence>
<protein>
    <recommendedName>
        <fullName evidence="1">DUF3347 domain-containing protein</fullName>
    </recommendedName>
</protein>
<dbReference type="Proteomes" id="UP000658793">
    <property type="component" value="Unassembled WGS sequence"/>
</dbReference>
<sequence>MQPINFNNSKILKMKKIILSSLLLAVVCFSCNQKNKEEEKSKTVVETAKAEEAAAIEEITEVSDVVKASVSTEAIIDSYLEIKNALANDNSAEAATMAADFSKAVEATKTDKIAVELKDKYSEATEEAKKQAALIVSNSGKIDQQRKSFAVLSKNITSLIATFGTNKKLFQDYCPMYDEGKSGYWISEMKAIRNPYYGSEMLECGGMIKEIK</sequence>
<keyword evidence="3" id="KW-1185">Reference proteome</keyword>
<feature type="domain" description="DUF3347" evidence="1">
    <location>
        <begin position="75"/>
        <end position="167"/>
    </location>
</feature>
<reference evidence="3" key="1">
    <citation type="journal article" date="2019" name="Int. J. Syst. Evol. Microbiol.">
        <title>The Global Catalogue of Microorganisms (GCM) 10K type strain sequencing project: providing services to taxonomists for standard genome sequencing and annotation.</title>
        <authorList>
            <consortium name="The Broad Institute Genomics Platform"/>
            <consortium name="The Broad Institute Genome Sequencing Center for Infectious Disease"/>
            <person name="Wu L."/>
            <person name="Ma J."/>
        </authorList>
    </citation>
    <scope>NUCLEOTIDE SEQUENCE [LARGE SCALE GENOMIC DNA]</scope>
    <source>
        <strain evidence="3">CGMCC 1.12811</strain>
    </source>
</reference>
<gene>
    <name evidence="2" type="ORF">GCM10008015_18680</name>
</gene>
<dbReference type="EMBL" id="BMGA01000004">
    <property type="protein sequence ID" value="GGA78261.1"/>
    <property type="molecule type" value="Genomic_DNA"/>
</dbReference>
<dbReference type="InterPro" id="IPR021782">
    <property type="entry name" value="DUF3347"/>
</dbReference>
<comment type="caution">
    <text evidence="2">The sequence shown here is derived from an EMBL/GenBank/DDBJ whole genome shotgun (WGS) entry which is preliminary data.</text>
</comment>
<dbReference type="Pfam" id="PF11827">
    <property type="entry name" value="DUF3347"/>
    <property type="match status" value="1"/>
</dbReference>
<evidence type="ECO:0000313" key="2">
    <source>
        <dbReference type="EMBL" id="GGA78261.1"/>
    </source>
</evidence>
<organism evidence="2 3">
    <name type="scientific">Flavobacterium palustre</name>
    <dbReference type="NCBI Taxonomy" id="1476463"/>
    <lineage>
        <taxon>Bacteria</taxon>
        <taxon>Pseudomonadati</taxon>
        <taxon>Bacteroidota</taxon>
        <taxon>Flavobacteriia</taxon>
        <taxon>Flavobacteriales</taxon>
        <taxon>Flavobacteriaceae</taxon>
        <taxon>Flavobacterium</taxon>
    </lineage>
</organism>
<evidence type="ECO:0000313" key="3">
    <source>
        <dbReference type="Proteomes" id="UP000658793"/>
    </source>
</evidence>
<accession>A0ABQ1HHQ1</accession>
<name>A0ABQ1HHQ1_9FLAO</name>